<feature type="non-terminal residue" evidence="1">
    <location>
        <position position="397"/>
    </location>
</feature>
<feature type="non-terminal residue" evidence="1">
    <location>
        <position position="1"/>
    </location>
</feature>
<name>A0A0F8YVG1_9ZZZZ</name>
<accession>A0A0F8YVG1</accession>
<comment type="caution">
    <text evidence="1">The sequence shown here is derived from an EMBL/GenBank/DDBJ whole genome shotgun (WGS) entry which is preliminary data.</text>
</comment>
<gene>
    <name evidence="1" type="ORF">LCGC14_2849800</name>
</gene>
<evidence type="ECO:0000313" key="1">
    <source>
        <dbReference type="EMBL" id="KKK77815.1"/>
    </source>
</evidence>
<organism evidence="1">
    <name type="scientific">marine sediment metagenome</name>
    <dbReference type="NCBI Taxonomy" id="412755"/>
    <lineage>
        <taxon>unclassified sequences</taxon>
        <taxon>metagenomes</taxon>
        <taxon>ecological metagenomes</taxon>
    </lineage>
</organism>
<dbReference type="Pfam" id="PF15979">
    <property type="entry name" value="Glyco_hydro_115"/>
    <property type="match status" value="1"/>
</dbReference>
<dbReference type="Gene3D" id="3.20.20.520">
    <property type="entry name" value="Glycosyl hydrolase family 115"/>
    <property type="match status" value="1"/>
</dbReference>
<protein>
    <submittedName>
        <fullName evidence="1">Uncharacterized protein</fullName>
    </submittedName>
</protein>
<dbReference type="PANTHER" id="PTHR37842">
    <property type="match status" value="1"/>
</dbReference>
<dbReference type="InterPro" id="IPR031924">
    <property type="entry name" value="GH115"/>
</dbReference>
<dbReference type="AlphaFoldDB" id="A0A0F8YVG1"/>
<dbReference type="EMBL" id="LAZR01054770">
    <property type="protein sequence ID" value="KKK77815.1"/>
    <property type="molecule type" value="Genomic_DNA"/>
</dbReference>
<dbReference type="InterPro" id="IPR042301">
    <property type="entry name" value="GH115_sf"/>
</dbReference>
<proteinExistence type="predicted"/>
<dbReference type="Gene3D" id="1.20.58.2150">
    <property type="match status" value="1"/>
</dbReference>
<dbReference type="PANTHER" id="PTHR37842:SF2">
    <property type="entry name" value="GYLCOSYL HYDROLASE 115 C-TERMINAL DOMAIN-CONTAINING PROTEIN"/>
    <property type="match status" value="1"/>
</dbReference>
<sequence>FRLKANLLWPAMHQKTKPFNYYEENKTIADEYGIVMGSSHIEPMLRNNMGGAEWDTEYPGQAWDYLQNRENINRYWEKRVRGNGKYENMYTLGKRGKDDEAGTEITVEVLEQIFSDQRKILGQWVNKDLTKVPQVLIPYTEVLDLYNLGLQVPDDVIICWPDDNFGNIRQLPDKAEQMRTGGSGVYYHFQWLNGATTAYPWTCTTPLGLIRSEMKKAYDFGVDDMWIVNVGDIKPAEINIEYFMQLAWDIHAWDHSNSSRYLKQWAAREFGEEPSAAISEIMGRHYELGYARRPENLVLWNGRRKELSWEWFSLDHYDDEVQRRINDYTDLIKRVDRVYHSLPVEMKDAFFQTVVYNVKGTALQNLKILNAQKSHVYGRQKRSSAAVYAAKAQQAEN</sequence>
<reference evidence="1" key="1">
    <citation type="journal article" date="2015" name="Nature">
        <title>Complex archaea that bridge the gap between prokaryotes and eukaryotes.</title>
        <authorList>
            <person name="Spang A."/>
            <person name="Saw J.H."/>
            <person name="Jorgensen S.L."/>
            <person name="Zaremba-Niedzwiedzka K."/>
            <person name="Martijn J."/>
            <person name="Lind A.E."/>
            <person name="van Eijk R."/>
            <person name="Schleper C."/>
            <person name="Guy L."/>
            <person name="Ettema T.J."/>
        </authorList>
    </citation>
    <scope>NUCLEOTIDE SEQUENCE</scope>
</reference>